<dbReference type="AlphaFoldDB" id="A0A3B1DXP3"/>
<keyword evidence="4 5" id="KW-0472">Membrane</keyword>
<evidence type="ECO:0000256" key="3">
    <source>
        <dbReference type="ARBA" id="ARBA00022989"/>
    </source>
</evidence>
<proteinExistence type="inferred from homology"/>
<protein>
    <submittedName>
        <fullName evidence="6">UPF0365 protein YqfA</fullName>
    </submittedName>
</protein>
<evidence type="ECO:0000313" key="6">
    <source>
        <dbReference type="EMBL" id="VAX37105.1"/>
    </source>
</evidence>
<sequence>MPRHSLTLSGFLAACTLLAAPSTALAQTGGGGGGGVQGWMLAVMVVVGLAVIIGLFLVGQFINLWIQALLSKAPVGIFELVGMRLRKVDIKTIVYSRIRAVKSGLPITTNDLETHYLAGGRVPNVVSALIAARKAKIDLDFDTACAIDLAGRDILEAVNTSVNPKVIDCPNPTGGRSTIDAVAKDGIQLRARARVTVRTNLARLVGGATEETVVARVGEGIVSAIGSADSHKHVLENPDRISKAVMSRGLDAGTAFEILSIDIADIDVGENIGAKLQADQAEADKHRFQAEAEKRRAMAVAQAQEFTAEIEKNQALVVLAQADVPKAIAEAFRSGHLGVMDYYRLQNIQADTGMRSAIGGDGAGESRPNT</sequence>
<evidence type="ECO:0000256" key="5">
    <source>
        <dbReference type="SAM" id="Phobius"/>
    </source>
</evidence>
<reference evidence="6" key="1">
    <citation type="submission" date="2018-06" db="EMBL/GenBank/DDBJ databases">
        <authorList>
            <person name="Zhirakovskaya E."/>
        </authorList>
    </citation>
    <scope>NUCLEOTIDE SEQUENCE</scope>
</reference>
<keyword evidence="1" id="KW-1003">Cell membrane</keyword>
<dbReference type="Pfam" id="PF12127">
    <property type="entry name" value="FloA"/>
    <property type="match status" value="1"/>
</dbReference>
<keyword evidence="3 5" id="KW-1133">Transmembrane helix</keyword>
<name>A0A3B1DXP3_9ZZZZ</name>
<keyword evidence="2 5" id="KW-0812">Transmembrane</keyword>
<dbReference type="HAMAP" id="MF_01562">
    <property type="entry name" value="FloA"/>
    <property type="match status" value="1"/>
</dbReference>
<dbReference type="PROSITE" id="PS51257">
    <property type="entry name" value="PROKAR_LIPOPROTEIN"/>
    <property type="match status" value="1"/>
</dbReference>
<evidence type="ECO:0000256" key="2">
    <source>
        <dbReference type="ARBA" id="ARBA00022692"/>
    </source>
</evidence>
<accession>A0A3B1DXP3</accession>
<organism evidence="6">
    <name type="scientific">hydrothermal vent metagenome</name>
    <dbReference type="NCBI Taxonomy" id="652676"/>
    <lineage>
        <taxon>unclassified sequences</taxon>
        <taxon>metagenomes</taxon>
        <taxon>ecological metagenomes</taxon>
    </lineage>
</organism>
<dbReference type="NCBIfam" id="NF010186">
    <property type="entry name" value="PRK13665.1"/>
    <property type="match status" value="1"/>
</dbReference>
<dbReference type="EMBL" id="UOGK01000101">
    <property type="protein sequence ID" value="VAX37105.1"/>
    <property type="molecule type" value="Genomic_DNA"/>
</dbReference>
<evidence type="ECO:0000256" key="4">
    <source>
        <dbReference type="ARBA" id="ARBA00023136"/>
    </source>
</evidence>
<gene>
    <name evidence="6" type="ORF">MNBD_PLANCTO03-843</name>
</gene>
<evidence type="ECO:0000256" key="1">
    <source>
        <dbReference type="ARBA" id="ARBA00022475"/>
    </source>
</evidence>
<feature type="transmembrane region" description="Helical" evidence="5">
    <location>
        <begin position="36"/>
        <end position="62"/>
    </location>
</feature>
<dbReference type="InterPro" id="IPR022853">
    <property type="entry name" value="FloA"/>
</dbReference>